<organism evidence="2 3">
    <name type="scientific">Aphidius gifuensis</name>
    <name type="common">Parasitoid wasp</name>
    <dbReference type="NCBI Taxonomy" id="684658"/>
    <lineage>
        <taxon>Eukaryota</taxon>
        <taxon>Metazoa</taxon>
        <taxon>Ecdysozoa</taxon>
        <taxon>Arthropoda</taxon>
        <taxon>Hexapoda</taxon>
        <taxon>Insecta</taxon>
        <taxon>Pterygota</taxon>
        <taxon>Neoptera</taxon>
        <taxon>Endopterygota</taxon>
        <taxon>Hymenoptera</taxon>
        <taxon>Apocrita</taxon>
        <taxon>Ichneumonoidea</taxon>
        <taxon>Braconidae</taxon>
        <taxon>Aphidiinae</taxon>
        <taxon>Aphidius</taxon>
    </lineage>
</organism>
<dbReference type="Proteomes" id="UP000639338">
    <property type="component" value="Unassembled WGS sequence"/>
</dbReference>
<dbReference type="InterPro" id="IPR032675">
    <property type="entry name" value="LRR_dom_sf"/>
</dbReference>
<dbReference type="CDD" id="cd09917">
    <property type="entry name" value="F-box_SF"/>
    <property type="match status" value="1"/>
</dbReference>
<name>A0A834XUR2_APHGI</name>
<dbReference type="AlphaFoldDB" id="A0A834XUR2"/>
<dbReference type="PROSITE" id="PS50181">
    <property type="entry name" value="FBOX"/>
    <property type="match status" value="1"/>
</dbReference>
<accession>A0A834XUR2</accession>
<dbReference type="InterPro" id="IPR036047">
    <property type="entry name" value="F-box-like_dom_sf"/>
</dbReference>
<dbReference type="Gene3D" id="3.80.10.10">
    <property type="entry name" value="Ribonuclease Inhibitor"/>
    <property type="match status" value="1"/>
</dbReference>
<dbReference type="Pfam" id="PF12937">
    <property type="entry name" value="F-box-like"/>
    <property type="match status" value="1"/>
</dbReference>
<dbReference type="OrthoDB" id="10257471at2759"/>
<keyword evidence="3" id="KW-1185">Reference proteome</keyword>
<evidence type="ECO:0000259" key="1">
    <source>
        <dbReference type="PROSITE" id="PS50181"/>
    </source>
</evidence>
<evidence type="ECO:0000313" key="2">
    <source>
        <dbReference type="EMBL" id="KAF7991614.1"/>
    </source>
</evidence>
<evidence type="ECO:0000313" key="3">
    <source>
        <dbReference type="Proteomes" id="UP000639338"/>
    </source>
</evidence>
<reference evidence="2 3" key="1">
    <citation type="submission" date="2020-08" db="EMBL/GenBank/DDBJ databases">
        <title>Aphidius gifuensis genome sequencing and assembly.</title>
        <authorList>
            <person name="Du Z."/>
        </authorList>
    </citation>
    <scope>NUCLEOTIDE SEQUENCE [LARGE SCALE GENOMIC DNA]</scope>
    <source>
        <strain evidence="2">YNYX2018</strain>
        <tissue evidence="2">Adults</tissue>
    </source>
</reference>
<protein>
    <recommendedName>
        <fullName evidence="1">F-box domain-containing protein</fullName>
    </recommendedName>
</protein>
<dbReference type="InterPro" id="IPR001810">
    <property type="entry name" value="F-box_dom"/>
</dbReference>
<dbReference type="SUPFAM" id="SSF81383">
    <property type="entry name" value="F-box domain"/>
    <property type="match status" value="1"/>
</dbReference>
<gene>
    <name evidence="2" type="ORF">HCN44_008985</name>
</gene>
<dbReference type="EMBL" id="JACMRX010000004">
    <property type="protein sequence ID" value="KAF7991614.1"/>
    <property type="molecule type" value="Genomic_DNA"/>
</dbReference>
<sequence>MGEEKVKNDDSKIEIRKSLRLLNGKSTSKRLCCQKINNKLHNNIYKLFNPSLESLPIEILLEILSYLSCQDFYSLRQVSEYFYRLEPLVWKVYQVEGSERETSEVVNQLKRLPLLKQINIDARSDCDDILYQLSRTNKNLEILNIKNCTGSTSQLYLRSCNLTRILQQCCHLHTINIIGSRFRGKKFFNLLGKMGVKLRAIISQATCTQFRAFIDAKKLNDNDRASMTAMCKNDNKKTWSIFKYFMDENMQSYKLQLQESNYFFNYFQNNTRKVKQQNKCRALVSYFLNDFIYINVEANENNNKCDFIVPELPPPSSTSTSP</sequence>
<feature type="domain" description="F-box" evidence="1">
    <location>
        <begin position="49"/>
        <end position="93"/>
    </location>
</feature>
<comment type="caution">
    <text evidence="2">The sequence shown here is derived from an EMBL/GenBank/DDBJ whole genome shotgun (WGS) entry which is preliminary data.</text>
</comment>
<proteinExistence type="predicted"/>